<evidence type="ECO:0000256" key="10">
    <source>
        <dbReference type="ARBA" id="ARBA00025753"/>
    </source>
</evidence>
<evidence type="ECO:0000259" key="13">
    <source>
        <dbReference type="Pfam" id="PF03600"/>
    </source>
</evidence>
<dbReference type="NCBIfam" id="NF038006">
    <property type="entry name" value="NhaD_1"/>
    <property type="match status" value="1"/>
</dbReference>
<keyword evidence="5 12" id="KW-1133">Transmembrane helix</keyword>
<evidence type="ECO:0000256" key="2">
    <source>
        <dbReference type="ARBA" id="ARBA00022448"/>
    </source>
</evidence>
<name>A0A8B8QA29_9MYRT</name>
<evidence type="ECO:0000256" key="1">
    <source>
        <dbReference type="ARBA" id="ARBA00004141"/>
    </source>
</evidence>
<dbReference type="GO" id="GO:0006814">
    <property type="term" value="P:sodium ion transport"/>
    <property type="evidence" value="ECO:0007669"/>
    <property type="project" value="UniProtKB-KW"/>
</dbReference>
<feature type="transmembrane region" description="Helical" evidence="12">
    <location>
        <begin position="439"/>
        <end position="458"/>
    </location>
</feature>
<sequence>MASFSIGTTPSHLFKRHELLPPSHISLLRTHPSLPSSKSLFGSSLCGTRGSRLLGSGILARAEEKAKEESSSSSSSSSSVDQQQAQPNSEMRFKDLTSGSCDPLCSVDEVSSQEFEASYQPETDLVKALAIFAAAATGAVAINHSWVAANQDLAMAILFVLGYAGIIFEESLAFNKSGVGLLMAVSLWVVRSIGAPSTDVAVSELRHASAEVSEIVFFLLGAMTIVEIVDAHQGFKLVTDNITSRKPRTLLWAVGFVTFFLSAILDNLTSTIVMVSLLRKLAPPSEYRKLLGAVVVIAANAGGSWTPIGDVTTTMLWIHGQISTLQTMKDLFIPSAVSLAVPLALLSLTSEVNGKGQESADVLAFEQVAPRGQLVFSVGLGALIFVPVFKALTGLPPYMGMLLGLGVLWILTDAIHYGESERQRLKVPQALSRIDTQGALFFLGILLSVSSLEAAGILRELANYLDAHIPNVELIAGSIGVVSAIIDNVPLVAATMGMYDLISFPQDSEFWQLVAFCAGTGGSMLVIGSAAGVAFMGMEKVDFFWYLRKVSGFAFAGYAAGIAAYLAIHNLNISLPTTLAHVPFLSGS</sequence>
<keyword evidence="14" id="KW-1185">Reference proteome</keyword>
<gene>
    <name evidence="15" type="primary">LOC115750632</name>
</gene>
<dbReference type="GO" id="GO:0015297">
    <property type="term" value="F:antiporter activity"/>
    <property type="evidence" value="ECO:0007669"/>
    <property type="project" value="UniProtKB-KW"/>
</dbReference>
<comment type="similarity">
    <text evidence="10">Belongs to the NhaD Na(+)/H(+) (TC 2.A.62) antiporter family.</text>
</comment>
<feature type="transmembrane region" description="Helical" evidence="12">
    <location>
        <begin position="513"/>
        <end position="538"/>
    </location>
</feature>
<organism evidence="14 15">
    <name type="scientific">Rhodamnia argentea</name>
    <dbReference type="NCBI Taxonomy" id="178133"/>
    <lineage>
        <taxon>Eukaryota</taxon>
        <taxon>Viridiplantae</taxon>
        <taxon>Streptophyta</taxon>
        <taxon>Embryophyta</taxon>
        <taxon>Tracheophyta</taxon>
        <taxon>Spermatophyta</taxon>
        <taxon>Magnoliopsida</taxon>
        <taxon>eudicotyledons</taxon>
        <taxon>Gunneridae</taxon>
        <taxon>Pentapetalae</taxon>
        <taxon>rosids</taxon>
        <taxon>malvids</taxon>
        <taxon>Myrtales</taxon>
        <taxon>Myrtaceae</taxon>
        <taxon>Myrtoideae</taxon>
        <taxon>Myrteae</taxon>
        <taxon>Australasian group</taxon>
        <taxon>Rhodamnia</taxon>
    </lineage>
</organism>
<keyword evidence="9" id="KW-0739">Sodium transport</keyword>
<feature type="transmembrane region" description="Helical" evidence="12">
    <location>
        <begin position="374"/>
        <end position="392"/>
    </location>
</feature>
<comment type="subcellular location">
    <subcellularLocation>
        <location evidence="1">Membrane</location>
        <topology evidence="1">Multi-pass membrane protein</topology>
    </subcellularLocation>
</comment>
<feature type="compositionally biased region" description="Polar residues" evidence="11">
    <location>
        <begin position="80"/>
        <end position="89"/>
    </location>
</feature>
<evidence type="ECO:0000256" key="4">
    <source>
        <dbReference type="ARBA" id="ARBA00022692"/>
    </source>
</evidence>
<keyword evidence="4 12" id="KW-0812">Transmembrane</keyword>
<feature type="region of interest" description="Disordered" evidence="11">
    <location>
        <begin position="64"/>
        <end position="96"/>
    </location>
</feature>
<keyword evidence="6" id="KW-0915">Sodium</keyword>
<dbReference type="GO" id="GO:0016020">
    <property type="term" value="C:membrane"/>
    <property type="evidence" value="ECO:0007669"/>
    <property type="project" value="UniProtKB-SubCell"/>
</dbReference>
<keyword evidence="3" id="KW-0050">Antiport</keyword>
<dbReference type="InterPro" id="IPR045016">
    <property type="entry name" value="NhaD-like"/>
</dbReference>
<keyword evidence="7" id="KW-0406">Ion transport</keyword>
<protein>
    <submittedName>
        <fullName evidence="15">Sodium/proton antiporter 1 isoform X1</fullName>
    </submittedName>
</protein>
<evidence type="ECO:0000256" key="7">
    <source>
        <dbReference type="ARBA" id="ARBA00023065"/>
    </source>
</evidence>
<keyword evidence="8 12" id="KW-0472">Membrane</keyword>
<accession>A0A8B8QA29</accession>
<reference evidence="15" key="1">
    <citation type="submission" date="2025-08" db="UniProtKB">
        <authorList>
            <consortium name="RefSeq"/>
        </authorList>
    </citation>
    <scope>IDENTIFICATION</scope>
    <source>
        <tissue evidence="15">Leaf</tissue>
    </source>
</reference>
<dbReference type="RefSeq" id="XP_030543984.1">
    <property type="nucleotide sequence ID" value="XM_030688124.2"/>
</dbReference>
<dbReference type="GeneID" id="115750632"/>
<dbReference type="PANTHER" id="PTHR43269">
    <property type="entry name" value="SODIUM/PROTON ANTIPORTER 1-RELATED"/>
    <property type="match status" value="1"/>
</dbReference>
<evidence type="ECO:0000313" key="15">
    <source>
        <dbReference type="RefSeq" id="XP_030543984.1"/>
    </source>
</evidence>
<evidence type="ECO:0000256" key="5">
    <source>
        <dbReference type="ARBA" id="ARBA00022989"/>
    </source>
</evidence>
<dbReference type="Pfam" id="PF03600">
    <property type="entry name" value="CitMHS"/>
    <property type="match status" value="1"/>
</dbReference>
<keyword evidence="2" id="KW-0813">Transport</keyword>
<proteinExistence type="inferred from homology"/>
<evidence type="ECO:0000256" key="3">
    <source>
        <dbReference type="ARBA" id="ARBA00022449"/>
    </source>
</evidence>
<dbReference type="AlphaFoldDB" id="A0A8B8QA29"/>
<dbReference type="PANTHER" id="PTHR43269:SF2">
    <property type="entry name" value="SODIUM_PROTON ANTIPORTER 1-RELATED"/>
    <property type="match status" value="1"/>
</dbReference>
<evidence type="ECO:0000256" key="12">
    <source>
        <dbReference type="SAM" id="Phobius"/>
    </source>
</evidence>
<dbReference type="Proteomes" id="UP000827889">
    <property type="component" value="Chromosome 5"/>
</dbReference>
<evidence type="ECO:0000256" key="11">
    <source>
        <dbReference type="SAM" id="MobiDB-lite"/>
    </source>
</evidence>
<evidence type="ECO:0000256" key="6">
    <source>
        <dbReference type="ARBA" id="ARBA00023053"/>
    </source>
</evidence>
<dbReference type="OrthoDB" id="2865258at2759"/>
<feature type="domain" description="Citrate transporter-like" evidence="13">
    <location>
        <begin position="164"/>
        <end position="496"/>
    </location>
</feature>
<feature type="transmembrane region" description="Helical" evidence="12">
    <location>
        <begin position="249"/>
        <end position="278"/>
    </location>
</feature>
<dbReference type="InterPro" id="IPR004680">
    <property type="entry name" value="Cit_transptr-like_dom"/>
</dbReference>
<evidence type="ECO:0000313" key="14">
    <source>
        <dbReference type="Proteomes" id="UP000827889"/>
    </source>
</evidence>
<feature type="transmembrane region" description="Helical" evidence="12">
    <location>
        <begin position="331"/>
        <end position="353"/>
    </location>
</feature>
<feature type="transmembrane region" description="Helical" evidence="12">
    <location>
        <begin position="290"/>
        <end position="308"/>
    </location>
</feature>
<feature type="transmembrane region" description="Helical" evidence="12">
    <location>
        <begin position="550"/>
        <end position="568"/>
    </location>
</feature>
<evidence type="ECO:0000256" key="8">
    <source>
        <dbReference type="ARBA" id="ARBA00023136"/>
    </source>
</evidence>
<evidence type="ECO:0000256" key="9">
    <source>
        <dbReference type="ARBA" id="ARBA00023201"/>
    </source>
</evidence>
<dbReference type="KEGG" id="rarg:115750632"/>
<feature type="transmembrane region" description="Helical" evidence="12">
    <location>
        <begin position="478"/>
        <end position="501"/>
    </location>
</feature>